<dbReference type="InterPro" id="IPR050194">
    <property type="entry name" value="Glycosyltransferase_grp1"/>
</dbReference>
<evidence type="ECO:0000259" key="2">
    <source>
        <dbReference type="Pfam" id="PF00534"/>
    </source>
</evidence>
<dbReference type="FunFam" id="3.40.50.2000:FF:000069">
    <property type="entry name" value="Alpha-(1-6)-phosphatidylinositol monomannoside mannosyltransferase"/>
    <property type="match status" value="1"/>
</dbReference>
<evidence type="ECO:0000313" key="3">
    <source>
        <dbReference type="EMBL" id="AZR06295.1"/>
    </source>
</evidence>
<dbReference type="EMBL" id="CP033905">
    <property type="protein sequence ID" value="AZR06295.1"/>
    <property type="molecule type" value="Genomic_DNA"/>
</dbReference>
<dbReference type="Proteomes" id="UP000275951">
    <property type="component" value="Chromosome"/>
</dbReference>
<dbReference type="SUPFAM" id="SSF53756">
    <property type="entry name" value="UDP-Glycosyltransferase/glycogen phosphorylase"/>
    <property type="match status" value="1"/>
</dbReference>
<dbReference type="AlphaFoldDB" id="A0A3Q9GHH0"/>
<name>A0A3Q9GHH0_9ACTO</name>
<dbReference type="PANTHER" id="PTHR45947">
    <property type="entry name" value="SULFOQUINOVOSYL TRANSFERASE SQD2"/>
    <property type="match status" value="1"/>
</dbReference>
<evidence type="ECO:0000256" key="1">
    <source>
        <dbReference type="ARBA" id="ARBA00022679"/>
    </source>
</evidence>
<sequence length="381" mass="41169">MRKTLLVTNDFPPRAGGIQTFLEGFVGQLDPDQLIVYASTPPDADGVAGAQLARDYDAAQPYDVVRYPGTMMLPTPRVRFDMQRLIRERGVKNVWFGAAAPLGLLSNSAHAAGAERVIATTHGHEIGWSMIPGARHMLRKVFHDADLVTYLTKATLARLRAHIGHTPIMQLHGAIDPELFAFDAAARTRLRARYGLADSPVVVCISRLVERKGQDRLIEAWPGVVAKHPAAKLVIVGKGPYEDRLKAMAQASPVSASIVFTGEVQYSELVAHYSLGDIFAMPCRTRGGGLDIEGLGIVYLEAYAAGLPVVAGHSGGAPEAVLNGKTGLVVDGRSIEAITAALNYLLENPERAAAMGEAGRRWVDEQWRWSDVAKPLIEVLS</sequence>
<dbReference type="CDD" id="cd03801">
    <property type="entry name" value="GT4_PimA-like"/>
    <property type="match status" value="1"/>
</dbReference>
<dbReference type="GO" id="GO:0016758">
    <property type="term" value="F:hexosyltransferase activity"/>
    <property type="evidence" value="ECO:0007669"/>
    <property type="project" value="TreeGrafter"/>
</dbReference>
<dbReference type="Pfam" id="PF00534">
    <property type="entry name" value="Glycos_transf_1"/>
    <property type="match status" value="1"/>
</dbReference>
<protein>
    <submittedName>
        <fullName evidence="3">Glycosyltransferase family 1 protein</fullName>
    </submittedName>
</protein>
<proteinExistence type="predicted"/>
<gene>
    <name evidence="3" type="ORF">EBQ10_02620</name>
</gene>
<dbReference type="Gene3D" id="3.40.50.2000">
    <property type="entry name" value="Glycogen Phosphorylase B"/>
    <property type="match status" value="2"/>
</dbReference>
<dbReference type="PANTHER" id="PTHR45947:SF3">
    <property type="entry name" value="SULFOQUINOVOSYL TRANSFERASE SQD2"/>
    <property type="match status" value="1"/>
</dbReference>
<accession>A0A3Q9GHH0</accession>
<dbReference type="InterPro" id="IPR001296">
    <property type="entry name" value="Glyco_trans_1"/>
</dbReference>
<dbReference type="RefSeq" id="WP_108726831.1">
    <property type="nucleotide sequence ID" value="NZ_CP029001.1"/>
</dbReference>
<evidence type="ECO:0000313" key="4">
    <source>
        <dbReference type="Proteomes" id="UP000275951"/>
    </source>
</evidence>
<reference evidence="3 4" key="1">
    <citation type="submission" date="2018-11" db="EMBL/GenBank/DDBJ databases">
        <title>Multidrug-resistant genes are associated with an 42-kb island TGI1 carrying a complex class 1 integron in a Trueperella pyogenes.</title>
        <authorList>
            <person name="Dong W."/>
        </authorList>
    </citation>
    <scope>NUCLEOTIDE SEQUENCE [LARGE SCALE GENOMIC DNA]</scope>
    <source>
        <strain evidence="3 4">TP4</strain>
    </source>
</reference>
<keyword evidence="1 3" id="KW-0808">Transferase</keyword>
<feature type="domain" description="Glycosyl transferase family 1" evidence="2">
    <location>
        <begin position="189"/>
        <end position="362"/>
    </location>
</feature>
<organism evidence="3 4">
    <name type="scientific">Trueperella pyogenes</name>
    <dbReference type="NCBI Taxonomy" id="1661"/>
    <lineage>
        <taxon>Bacteria</taxon>
        <taxon>Bacillati</taxon>
        <taxon>Actinomycetota</taxon>
        <taxon>Actinomycetes</taxon>
        <taxon>Actinomycetales</taxon>
        <taxon>Actinomycetaceae</taxon>
        <taxon>Trueperella</taxon>
    </lineage>
</organism>